<feature type="chain" id="PRO_5042989642" description="Secreted protein" evidence="1">
    <location>
        <begin position="21"/>
        <end position="84"/>
    </location>
</feature>
<keyword evidence="1" id="KW-0732">Signal</keyword>
<evidence type="ECO:0008006" key="4">
    <source>
        <dbReference type="Google" id="ProtNLM"/>
    </source>
</evidence>
<dbReference type="EMBL" id="JAURVH010001518">
    <property type="protein sequence ID" value="KAK5927596.1"/>
    <property type="molecule type" value="Genomic_DNA"/>
</dbReference>
<evidence type="ECO:0000313" key="2">
    <source>
        <dbReference type="EMBL" id="KAK5927596.1"/>
    </source>
</evidence>
<name>A0AAN8DQV9_CHAGU</name>
<gene>
    <name evidence="2" type="ORF">CgunFtcFv8_012735</name>
</gene>
<keyword evidence="3" id="KW-1185">Reference proteome</keyword>
<protein>
    <recommendedName>
        <fullName evidence="4">Secreted protein</fullName>
    </recommendedName>
</protein>
<dbReference type="AlphaFoldDB" id="A0AAN8DQV9"/>
<feature type="signal peptide" evidence="1">
    <location>
        <begin position="1"/>
        <end position="20"/>
    </location>
</feature>
<accession>A0AAN8DQV9</accession>
<reference evidence="2 3" key="1">
    <citation type="journal article" date="2023" name="Mol. Biol. Evol.">
        <title>Genomics of Secondarily Temperate Adaptation in the Only Non-Antarctic Icefish.</title>
        <authorList>
            <person name="Rivera-Colon A.G."/>
            <person name="Rayamajhi N."/>
            <person name="Minhas B.F."/>
            <person name="Madrigal G."/>
            <person name="Bilyk K.T."/>
            <person name="Yoon V."/>
            <person name="Hune M."/>
            <person name="Gregory S."/>
            <person name="Cheng C.H.C."/>
            <person name="Catchen J.M."/>
        </authorList>
    </citation>
    <scope>NUCLEOTIDE SEQUENCE [LARGE SCALE GENOMIC DNA]</scope>
    <source>
        <tissue evidence="2">White muscle</tissue>
    </source>
</reference>
<comment type="caution">
    <text evidence="2">The sequence shown here is derived from an EMBL/GenBank/DDBJ whole genome shotgun (WGS) entry which is preliminary data.</text>
</comment>
<dbReference type="Proteomes" id="UP001331515">
    <property type="component" value="Unassembled WGS sequence"/>
</dbReference>
<organism evidence="2 3">
    <name type="scientific">Champsocephalus gunnari</name>
    <name type="common">Mackerel icefish</name>
    <dbReference type="NCBI Taxonomy" id="52237"/>
    <lineage>
        <taxon>Eukaryota</taxon>
        <taxon>Metazoa</taxon>
        <taxon>Chordata</taxon>
        <taxon>Craniata</taxon>
        <taxon>Vertebrata</taxon>
        <taxon>Euteleostomi</taxon>
        <taxon>Actinopterygii</taxon>
        <taxon>Neopterygii</taxon>
        <taxon>Teleostei</taxon>
        <taxon>Neoteleostei</taxon>
        <taxon>Acanthomorphata</taxon>
        <taxon>Eupercaria</taxon>
        <taxon>Perciformes</taxon>
        <taxon>Notothenioidei</taxon>
        <taxon>Channichthyidae</taxon>
        <taxon>Champsocephalus</taxon>
    </lineage>
</organism>
<evidence type="ECO:0000256" key="1">
    <source>
        <dbReference type="SAM" id="SignalP"/>
    </source>
</evidence>
<sequence length="84" mass="8846">MKRVLQMPVLFTFTSPIVSAIPSDCVCVVSADQSGQRAAGRGPQGPPDGGINVCCCSSSLTVREDACRHRGFTSAPRPIWLPSA</sequence>
<proteinExistence type="predicted"/>
<evidence type="ECO:0000313" key="3">
    <source>
        <dbReference type="Proteomes" id="UP001331515"/>
    </source>
</evidence>